<dbReference type="PANTHER" id="PTHR24043">
    <property type="entry name" value="SCAVENGER RECEPTOR CLASS F"/>
    <property type="match status" value="1"/>
</dbReference>
<dbReference type="GO" id="GO:0007157">
    <property type="term" value="P:heterophilic cell-cell adhesion via plasma membrane cell adhesion molecules"/>
    <property type="evidence" value="ECO:0007669"/>
    <property type="project" value="TreeGrafter"/>
</dbReference>
<dbReference type="FunFam" id="2.170.300.10:FF:000013">
    <property type="entry name" value="Scavenger receptor class F, member 2"/>
    <property type="match status" value="1"/>
</dbReference>
<dbReference type="PROSITE" id="PS50026">
    <property type="entry name" value="EGF_3"/>
    <property type="match status" value="3"/>
</dbReference>
<proteinExistence type="predicted"/>
<evidence type="ECO:0000256" key="10">
    <source>
        <dbReference type="ARBA" id="ARBA00023157"/>
    </source>
</evidence>
<evidence type="ECO:0000256" key="11">
    <source>
        <dbReference type="ARBA" id="ARBA00023170"/>
    </source>
</evidence>
<evidence type="ECO:0000259" key="15">
    <source>
        <dbReference type="PROSITE" id="PS50026"/>
    </source>
</evidence>
<dbReference type="PRINTS" id="PR00011">
    <property type="entry name" value="EGFLAMININ"/>
</dbReference>
<organism evidence="16 17">
    <name type="scientific">Papio anubis</name>
    <name type="common">Olive baboon</name>
    <dbReference type="NCBI Taxonomy" id="9555"/>
    <lineage>
        <taxon>Eukaryota</taxon>
        <taxon>Metazoa</taxon>
        <taxon>Chordata</taxon>
        <taxon>Craniata</taxon>
        <taxon>Vertebrata</taxon>
        <taxon>Euteleostomi</taxon>
        <taxon>Mammalia</taxon>
        <taxon>Eutheria</taxon>
        <taxon>Euarchontoglires</taxon>
        <taxon>Primates</taxon>
        <taxon>Haplorrhini</taxon>
        <taxon>Catarrhini</taxon>
        <taxon>Cercopithecidae</taxon>
        <taxon>Cercopithecinae</taxon>
        <taxon>Papio</taxon>
    </lineage>
</organism>
<feature type="disulfide bond" evidence="13">
    <location>
        <begin position="703"/>
        <end position="712"/>
    </location>
</feature>
<keyword evidence="5" id="KW-0732">Signal</keyword>
<feature type="region of interest" description="Disordered" evidence="14">
    <location>
        <begin position="402"/>
        <end position="463"/>
    </location>
</feature>
<evidence type="ECO:0000256" key="5">
    <source>
        <dbReference type="ARBA" id="ARBA00022729"/>
    </source>
</evidence>
<keyword evidence="4" id="KW-0812">Transmembrane</keyword>
<name>A0A2I3LZJ9_PAPAN</name>
<dbReference type="PANTHER" id="PTHR24043:SF5">
    <property type="entry name" value="SCAVENGER RECEPTOR CLASS F MEMBER 2"/>
    <property type="match status" value="1"/>
</dbReference>
<feature type="compositionally biased region" description="Basic residues" evidence="14">
    <location>
        <begin position="1282"/>
        <end position="1294"/>
    </location>
</feature>
<dbReference type="OMA" id="NQNGIGP"/>
<feature type="disulfide bond" evidence="13">
    <location>
        <begin position="543"/>
        <end position="552"/>
    </location>
</feature>
<dbReference type="AlphaFoldDB" id="A0A2I3LZJ9"/>
<keyword evidence="7" id="KW-0130">Cell adhesion</keyword>
<dbReference type="SMART" id="SM00180">
    <property type="entry name" value="EGF_Lam"/>
    <property type="match status" value="6"/>
</dbReference>
<keyword evidence="8" id="KW-1133">Transmembrane helix</keyword>
<evidence type="ECO:0000313" key="16">
    <source>
        <dbReference type="Ensembl" id="ENSPANP00000028875.2"/>
    </source>
</evidence>
<protein>
    <submittedName>
        <fullName evidence="16">Scavenger receptor class F member 2</fullName>
    </submittedName>
</protein>
<gene>
    <name evidence="16" type="primary">SCARF2</name>
</gene>
<feature type="disulfide bond" evidence="13">
    <location>
        <begin position="615"/>
        <end position="624"/>
    </location>
</feature>
<evidence type="ECO:0000256" key="8">
    <source>
        <dbReference type="ARBA" id="ARBA00022989"/>
    </source>
</evidence>
<keyword evidence="9" id="KW-0472">Membrane</keyword>
<feature type="domain" description="EGF-like" evidence="15">
    <location>
        <begin position="591"/>
        <end position="625"/>
    </location>
</feature>
<sequence length="1309" mass="137623">MPVALGLSVAPPPSPLLQPHLSWLSGHTWRDSACPPSVSLWATCGLLPKEHRCPLPAQAFCQLPSPQKTSSLGPGYTRDICAPCPSSQLLGPESGSAPVAPPPGDLHPAASQSKSSFPAGSLGLVPLSCSLPTPSLCFVLLPTLPDAGVPTPAPTSPGNPTASRTHCPDSPSPLHSSTRIAGFPSRGSPSVDFFLPQSTAGPFYLLCISPIRPYGDPFPQASGPDPVYHRPQASCSVRPLRVLSAQECAGGADRTSQHYKDFAVGCCGVGFRPRPGLSEGLTPLAGSEALGAGVGLRSRGRVPHPPSRPGPGYAVGARGRLLREMFRERTERRGNRGFLGWPLLPAALGGPSPSSPPSLRAAEWGRGLRGGAVARPEGGVWRAGRALPPGRPRLARDQGADVEFPARPGAPPAAPRPASHSASGRSRCGRTRARARPAPAPRLMEGAGPRGAGPARRRGAGGPPSPLLPSLLLLLLLWIVPDPVAPQELNPRGRNVCRAPGSQVPTCCAGWRQQGDECGIAVCEGNSTCSENEVCVRPGECRCRHGYFGANCDTKCPRQFWGPDCKELCSCHPHGQCEDVTGQCTCHARRWGARCEHACQCQHGTCHPRSGACRCEPGWWGAQCASACYCSATSRCDPQTGACLCHAGWWGRSCNNQCACNSSPCEQQSGRCQCRERTFGARCDRYCQCFRGRCHPVDGTCACEPGYRGKYCREPCPAGFYGLGCRRRCGQCKGQQPCTVAEGRCLTCEPGWNGTKCDQPCATGFYGEGCSHRCPPCRDGHACNHVTGKCTRCNAGWIGDRCETKCSNGTYGEDCAFVCADCGSGHCDFQSGRCLCSPGVHGPHCNVTCPPGLHGADCAQACSCHEDSCDPVTGACYLETNQRKGVMGAGALLVLLVCLLLSLLGCCCACRGKDPARRELSLGRKKAPHRLCGRFSRISMKLPRIPLRRQKLPKVVVAHHDLDNTLNCSFLEPPSGLEQPSPSWSSRASFSSFDTTDEGPVYCVPHEEAPEESRDPEVPTVPVEAPAPSPVPLTTPASAEEAMPLPASSDSERSASSVEGPGGALYARVARREARPARARGEIGGLSLSPSPERRKPPPPDPATKPKVSWIHSRHSAVAAGRAPSPPPPGPEAAPSPSKRKRTPSDKSAQPVEHGSPGTRDPTPRPPGLPEEATALAAPSPPRARARGRGPSLLEPTDAGGPPRSAPEAASMLAAELRGKTRSLGRAEGALGAQGPREKPAPPQKAKRSVLPASPARAPPATETPGPEKAATDVPAPETPRKKTPIQKPPRKKSREAAGEGGRAGAPTL</sequence>
<evidence type="ECO:0000256" key="4">
    <source>
        <dbReference type="ARBA" id="ARBA00022692"/>
    </source>
</evidence>
<keyword evidence="3" id="KW-0597">Phosphoprotein</keyword>
<comment type="subcellular location">
    <subcellularLocation>
        <location evidence="1">Membrane</location>
        <topology evidence="1">Single-pass type I membrane protein</topology>
    </subcellularLocation>
</comment>
<dbReference type="GeneTree" id="ENSGT00950000183101"/>
<dbReference type="SUPFAM" id="SSF57184">
    <property type="entry name" value="Growth factor receptor domain"/>
    <property type="match status" value="1"/>
</dbReference>
<evidence type="ECO:0000256" key="7">
    <source>
        <dbReference type="ARBA" id="ARBA00022889"/>
    </source>
</evidence>
<feature type="region of interest" description="Disordered" evidence="14">
    <location>
        <begin position="92"/>
        <end position="114"/>
    </location>
</feature>
<dbReference type="Ensembl" id="ENSPANT00000040572.2">
    <property type="protein sequence ID" value="ENSPANP00000028875.2"/>
    <property type="gene ID" value="ENSPANG00000031361.2"/>
</dbReference>
<feature type="compositionally biased region" description="Gly residues" evidence="14">
    <location>
        <begin position="1299"/>
        <end position="1309"/>
    </location>
</feature>
<keyword evidence="12" id="KW-0325">Glycoprotein</keyword>
<keyword evidence="11" id="KW-0675">Receptor</keyword>
<dbReference type="GO" id="GO:0016020">
    <property type="term" value="C:membrane"/>
    <property type="evidence" value="ECO:0007669"/>
    <property type="project" value="UniProtKB-SubCell"/>
</dbReference>
<evidence type="ECO:0000256" key="12">
    <source>
        <dbReference type="ARBA" id="ARBA00023180"/>
    </source>
</evidence>
<comment type="caution">
    <text evidence="13">Lacks conserved residue(s) required for the propagation of feature annotation.</text>
</comment>
<dbReference type="Gene3D" id="2.170.300.10">
    <property type="entry name" value="Tie2 ligand-binding domain superfamily"/>
    <property type="match status" value="2"/>
</dbReference>
<dbReference type="InterPro" id="IPR042635">
    <property type="entry name" value="MEGF10/SREC1/2-like"/>
</dbReference>
<reference evidence="16" key="2">
    <citation type="submission" date="2025-08" db="UniProtKB">
        <authorList>
            <consortium name="Ensembl"/>
        </authorList>
    </citation>
    <scope>IDENTIFICATION</scope>
</reference>
<feature type="compositionally biased region" description="Pro residues" evidence="14">
    <location>
        <begin position="1124"/>
        <end position="1134"/>
    </location>
</feature>
<keyword evidence="6" id="KW-0677">Repeat</keyword>
<feature type="region of interest" description="Disordered" evidence="14">
    <location>
        <begin position="149"/>
        <end position="182"/>
    </location>
</feature>
<accession>A0A2I3LZJ9</accession>
<evidence type="ECO:0000256" key="14">
    <source>
        <dbReference type="SAM" id="MobiDB-lite"/>
    </source>
</evidence>
<dbReference type="STRING" id="9555.ENSPANP00000028875"/>
<dbReference type="Proteomes" id="UP000028761">
    <property type="component" value="Chromosome 16"/>
</dbReference>
<dbReference type="GO" id="GO:0005925">
    <property type="term" value="C:focal adhesion"/>
    <property type="evidence" value="ECO:0007669"/>
    <property type="project" value="TreeGrafter"/>
</dbReference>
<dbReference type="InterPro" id="IPR000742">
    <property type="entry name" value="EGF"/>
</dbReference>
<feature type="compositionally biased region" description="Low complexity" evidence="14">
    <location>
        <begin position="981"/>
        <end position="992"/>
    </location>
</feature>
<feature type="compositionally biased region" description="Low complexity" evidence="14">
    <location>
        <begin position="416"/>
        <end position="426"/>
    </location>
</feature>
<keyword evidence="10 13" id="KW-1015">Disulfide bond</keyword>
<evidence type="ECO:0000256" key="6">
    <source>
        <dbReference type="ARBA" id="ARBA00022737"/>
    </source>
</evidence>
<evidence type="ECO:0000313" key="17">
    <source>
        <dbReference type="Proteomes" id="UP000028761"/>
    </source>
</evidence>
<keyword evidence="2 13" id="KW-0245">EGF-like domain</keyword>
<evidence type="ECO:0000256" key="3">
    <source>
        <dbReference type="ARBA" id="ARBA00022553"/>
    </source>
</evidence>
<reference evidence="16" key="3">
    <citation type="submission" date="2025-09" db="UniProtKB">
        <authorList>
            <consortium name="Ensembl"/>
        </authorList>
    </citation>
    <scope>IDENTIFICATION</scope>
</reference>
<feature type="region of interest" description="Disordered" evidence="14">
    <location>
        <begin position="977"/>
        <end position="1309"/>
    </location>
</feature>
<evidence type="ECO:0000256" key="13">
    <source>
        <dbReference type="PROSITE-ProRule" id="PRU00076"/>
    </source>
</evidence>
<evidence type="ECO:0000256" key="1">
    <source>
        <dbReference type="ARBA" id="ARBA00004479"/>
    </source>
</evidence>
<feature type="domain" description="EGF-like" evidence="15">
    <location>
        <begin position="514"/>
        <end position="553"/>
    </location>
</feature>
<dbReference type="GO" id="GO:0005044">
    <property type="term" value="F:scavenger receptor activity"/>
    <property type="evidence" value="ECO:0007669"/>
    <property type="project" value="InterPro"/>
</dbReference>
<evidence type="ECO:0000256" key="9">
    <source>
        <dbReference type="ARBA" id="ARBA00023136"/>
    </source>
</evidence>
<keyword evidence="17" id="KW-1185">Reference proteome</keyword>
<dbReference type="PROSITE" id="PS00022">
    <property type="entry name" value="EGF_1"/>
    <property type="match status" value="4"/>
</dbReference>
<dbReference type="FunFam" id="2.170.300.10:FF:000010">
    <property type="entry name" value="Scavenger receptor class F member 2"/>
    <property type="match status" value="1"/>
</dbReference>
<reference evidence="16 17" key="1">
    <citation type="submission" date="2012-03" db="EMBL/GenBank/DDBJ databases">
        <title>Whole Genome Assembly of Papio anubis.</title>
        <authorList>
            <person name="Liu Y.L."/>
            <person name="Abraham K.A."/>
            <person name="Akbar H.A."/>
            <person name="Ali S.A."/>
            <person name="Anosike U.A."/>
            <person name="Aqrawi P.A."/>
            <person name="Arias F.A."/>
            <person name="Attaway T.A."/>
            <person name="Awwad R.A."/>
            <person name="Babu C.B."/>
            <person name="Bandaranaike D.B."/>
            <person name="Battles P.B."/>
            <person name="Bell A.B."/>
            <person name="Beltran B.B."/>
            <person name="Berhane-Mersha D.B."/>
            <person name="Bess C.B."/>
            <person name="Bickham C.B."/>
            <person name="Bolden T.B."/>
            <person name="Carter K.C."/>
            <person name="Chau D.C."/>
            <person name="Chavez A.C."/>
            <person name="Clerc-Blankenburg K.C."/>
            <person name="Coyle M.C."/>
            <person name="Dao M.D."/>
            <person name="Davila M.L.D."/>
            <person name="Davy-Carroll L.D."/>
            <person name="Denson S.D."/>
            <person name="Dinh H.D."/>
            <person name="Fernandez S.F."/>
            <person name="Fernando P.F."/>
            <person name="Forbes L.F."/>
            <person name="Francis C.F."/>
            <person name="Francisco L.F."/>
            <person name="Fu Q.F."/>
            <person name="Garcia-Iii R.G."/>
            <person name="Garrett T.G."/>
            <person name="Gross S.G."/>
            <person name="Gubbala S.G."/>
            <person name="Hirani K.H."/>
            <person name="Hogues M.H."/>
            <person name="Hollins B.H."/>
            <person name="Jackson L.J."/>
            <person name="Javaid M.J."/>
            <person name="Jhangiani S.J."/>
            <person name="Johnson A.J."/>
            <person name="Johnson B.J."/>
            <person name="Jones J.J."/>
            <person name="Joshi V.J."/>
            <person name="Kalu J.K."/>
            <person name="Khan N.K."/>
            <person name="Korchina V.K."/>
            <person name="Kovar C.K."/>
            <person name="Lago L.L."/>
            <person name="Lara F.L."/>
            <person name="Le T.-K.L."/>
            <person name="Lee S.L."/>
            <person name="Legall-Iii F.L."/>
            <person name="Lemon S.L."/>
            <person name="Liu J.L."/>
            <person name="Liu Y.-S.L."/>
            <person name="Liyanage D.L."/>
            <person name="Lopez J.L."/>
            <person name="Lorensuhewa L.L."/>
            <person name="Mata R.M."/>
            <person name="Mathew T.M."/>
            <person name="Mercado C.M."/>
            <person name="Mercado I.M."/>
            <person name="Morales K.M."/>
            <person name="Morgan M.M."/>
            <person name="Munidasa M.M."/>
            <person name="Ngo D.N."/>
            <person name="Nguyen L.N."/>
            <person name="Nguyen T.N."/>
            <person name="Nguyen N.N."/>
            <person name="Obregon M.O."/>
            <person name="Okwuonu G.O."/>
            <person name="Ongeri F.O."/>
            <person name="Onwere C.O."/>
            <person name="Osifeso I.O."/>
            <person name="Parra A.P."/>
            <person name="Patil S.P."/>
            <person name="Perez A.P."/>
            <person name="Perez Y.P."/>
            <person name="Pham C.P."/>
            <person name="Pu L.-L.P."/>
            <person name="Puazo M.P."/>
            <person name="Quiroz J.Q."/>
            <person name="Rouhana J.R."/>
            <person name="Ruiz M.R."/>
            <person name="Ruiz S.-J.R."/>
            <person name="Saada N.S."/>
            <person name="Santibanez J.S."/>
            <person name="Scheel M.S."/>
            <person name="Schneider B.S."/>
            <person name="Simmons D.S."/>
            <person name="Sisson I.S."/>
            <person name="Tang L.-Y.T."/>
            <person name="Thornton R.T."/>
            <person name="Tisius J.T."/>
            <person name="Toledanes G.T."/>
            <person name="Trejos Z.T."/>
            <person name="Usmani K.U."/>
            <person name="Varghese R.V."/>
            <person name="Vattathil S.V."/>
            <person name="Vee V.V."/>
            <person name="Walker D.W."/>
            <person name="Weissenberger G.W."/>
            <person name="White C.W."/>
            <person name="Williams A.W."/>
            <person name="Woodworth J.W."/>
            <person name="Wright R.W."/>
            <person name="Zhu Y.Z."/>
            <person name="Han Y.H."/>
            <person name="Newsham I.N."/>
            <person name="Nazareth L.N."/>
            <person name="Worley K.W."/>
            <person name="Muzny D.M."/>
            <person name="Rogers J.R."/>
            <person name="Gibbs R.G."/>
        </authorList>
    </citation>
    <scope>NUCLEOTIDE SEQUENCE [LARGE SCALE GENOMIC DNA]</scope>
</reference>
<feature type="compositionally biased region" description="Basic and acidic residues" evidence="14">
    <location>
        <begin position="1005"/>
        <end position="1017"/>
    </location>
</feature>
<dbReference type="SMART" id="SM00181">
    <property type="entry name" value="EGF"/>
    <property type="match status" value="7"/>
</dbReference>
<dbReference type="InterPro" id="IPR002049">
    <property type="entry name" value="LE_dom"/>
</dbReference>
<feature type="compositionally biased region" description="Basic and acidic residues" evidence="14">
    <location>
        <begin position="1070"/>
        <end position="1081"/>
    </location>
</feature>
<dbReference type="Bgee" id="ENSPANG00000031361">
    <property type="expression patterns" value="Expressed in postnatal subventricular zone and 8 other cell types or tissues"/>
</dbReference>
<feature type="domain" description="EGF-like" evidence="15">
    <location>
        <begin position="679"/>
        <end position="713"/>
    </location>
</feature>
<dbReference type="InterPro" id="IPR009030">
    <property type="entry name" value="Growth_fac_rcpt_cys_sf"/>
</dbReference>
<evidence type="ECO:0000256" key="2">
    <source>
        <dbReference type="ARBA" id="ARBA00022536"/>
    </source>
</evidence>
<dbReference type="CDD" id="cd00055">
    <property type="entry name" value="EGF_Lam"/>
    <property type="match status" value="2"/>
</dbReference>